<evidence type="ECO:0000313" key="2">
    <source>
        <dbReference type="EMBL" id="GAT50762.1"/>
    </source>
</evidence>
<name>A0ABQ0LI24_MYCCL</name>
<reference evidence="2" key="1">
    <citation type="submission" date="2014-09" db="EMBL/GenBank/DDBJ databases">
        <title>Genome sequence of the luminous mushroom Mycena chlorophos for searching fungal bioluminescence genes.</title>
        <authorList>
            <person name="Tanaka Y."/>
            <person name="Kasuga D."/>
            <person name="Oba Y."/>
            <person name="Hase S."/>
            <person name="Sato K."/>
            <person name="Oba Y."/>
            <person name="Sakakibara Y."/>
        </authorList>
    </citation>
    <scope>NUCLEOTIDE SEQUENCE</scope>
</reference>
<keyword evidence="3" id="KW-1185">Reference proteome</keyword>
<gene>
    <name evidence="2" type="ORF">MCHLO_07964</name>
</gene>
<evidence type="ECO:0000256" key="1">
    <source>
        <dbReference type="SAM" id="MobiDB-lite"/>
    </source>
</evidence>
<sequence>MVFCSECGTPGEGRFCTECGNRLDAVKQSSQPTSPTPSYNSYGGETSSGGVGPSTPASENASSSGPSNIRRVAGAGVGNTNQGGTTAGGTTSGGTSSPSYGSGGFISQPAAQQQESTTALFGSQGYRLEPFHVLARELFIALDQTTYPVGTQLMEASKIRRFREVAGRPVPPYFETHVLPMYYQTLGAQCAGTNVLTWEGWNTYLAHKILSNPDEMFSHIGAAVRGLNIQLPWPLLRTSFPSHAYADAAARELQFQQNIRNLAGAAIGGGGMYGGFGGGRYGSGVGGSGLGAAGTQLAVRGISSLISQGLFN</sequence>
<feature type="compositionally biased region" description="Polar residues" evidence="1">
    <location>
        <begin position="55"/>
        <end position="67"/>
    </location>
</feature>
<protein>
    <recommendedName>
        <fullName evidence="4">Zinc ribbon domain-containing protein</fullName>
    </recommendedName>
</protein>
<proteinExistence type="predicted"/>
<evidence type="ECO:0008006" key="4">
    <source>
        <dbReference type="Google" id="ProtNLM"/>
    </source>
</evidence>
<organism evidence="2 3">
    <name type="scientific">Mycena chlorophos</name>
    <name type="common">Agaric fungus</name>
    <name type="synonym">Agaricus chlorophos</name>
    <dbReference type="NCBI Taxonomy" id="658473"/>
    <lineage>
        <taxon>Eukaryota</taxon>
        <taxon>Fungi</taxon>
        <taxon>Dikarya</taxon>
        <taxon>Basidiomycota</taxon>
        <taxon>Agaricomycotina</taxon>
        <taxon>Agaricomycetes</taxon>
        <taxon>Agaricomycetidae</taxon>
        <taxon>Agaricales</taxon>
        <taxon>Marasmiineae</taxon>
        <taxon>Mycenaceae</taxon>
        <taxon>Mycena</taxon>
    </lineage>
</organism>
<accession>A0ABQ0LI24</accession>
<feature type="compositionally biased region" description="Low complexity" evidence="1">
    <location>
        <begin position="28"/>
        <end position="38"/>
    </location>
</feature>
<feature type="region of interest" description="Disordered" evidence="1">
    <location>
        <begin position="25"/>
        <end position="117"/>
    </location>
</feature>
<evidence type="ECO:0000313" key="3">
    <source>
        <dbReference type="Proteomes" id="UP000815677"/>
    </source>
</evidence>
<dbReference type="Proteomes" id="UP000815677">
    <property type="component" value="Unassembled WGS sequence"/>
</dbReference>
<dbReference type="EMBL" id="DF846617">
    <property type="protein sequence ID" value="GAT50762.1"/>
    <property type="molecule type" value="Genomic_DNA"/>
</dbReference>